<dbReference type="Pfam" id="PF07714">
    <property type="entry name" value="PK_Tyr_Ser-Thr"/>
    <property type="match status" value="1"/>
</dbReference>
<evidence type="ECO:0000256" key="3">
    <source>
        <dbReference type="PROSITE-ProRule" id="PRU00261"/>
    </source>
</evidence>
<comment type="caution">
    <text evidence="3">Lacks conserved residue(s) required for the propagation of feature annotation.</text>
</comment>
<dbReference type="InterPro" id="IPR011009">
    <property type="entry name" value="Kinase-like_dom_sf"/>
</dbReference>
<reference evidence="9 10" key="1">
    <citation type="journal article" date="2021" name="Nat. Plants">
        <title>The Taxus genome provides insights into paclitaxel biosynthesis.</title>
        <authorList>
            <person name="Xiong X."/>
            <person name="Gou J."/>
            <person name="Liao Q."/>
            <person name="Li Y."/>
            <person name="Zhou Q."/>
            <person name="Bi G."/>
            <person name="Li C."/>
            <person name="Du R."/>
            <person name="Wang X."/>
            <person name="Sun T."/>
            <person name="Guo L."/>
            <person name="Liang H."/>
            <person name="Lu P."/>
            <person name="Wu Y."/>
            <person name="Zhang Z."/>
            <person name="Ro D.K."/>
            <person name="Shang Y."/>
            <person name="Huang S."/>
            <person name="Yan J."/>
        </authorList>
    </citation>
    <scope>NUCLEOTIDE SEQUENCE [LARGE SCALE GENOMIC DNA]</scope>
    <source>
        <strain evidence="9">Ta-2019</strain>
    </source>
</reference>
<dbReference type="PANTHER" id="PTHR22595">
    <property type="entry name" value="CHITINASE-RELATED"/>
    <property type="match status" value="1"/>
</dbReference>
<proteinExistence type="predicted"/>
<dbReference type="PROSITE" id="PS50011">
    <property type="entry name" value="PROTEIN_KINASE_DOM"/>
    <property type="match status" value="1"/>
</dbReference>
<keyword evidence="5" id="KW-0472">Membrane</keyword>
<keyword evidence="6" id="KW-0732">Signal</keyword>
<dbReference type="FunFam" id="3.30.20.10:FF:000001">
    <property type="entry name" value="Endochitinase (Chitinase)"/>
    <property type="match status" value="1"/>
</dbReference>
<feature type="binding site" evidence="4">
    <location>
        <position position="390"/>
    </location>
    <ligand>
        <name>ATP</name>
        <dbReference type="ChEBI" id="CHEBI:30616"/>
    </ligand>
</feature>
<keyword evidence="2 3" id="KW-1015">Disulfide bond</keyword>
<evidence type="ECO:0000259" key="7">
    <source>
        <dbReference type="PROSITE" id="PS50011"/>
    </source>
</evidence>
<dbReference type="EMBL" id="JAHRHJ020000005">
    <property type="protein sequence ID" value="KAH9316655.1"/>
    <property type="molecule type" value="Genomic_DNA"/>
</dbReference>
<dbReference type="Gene3D" id="3.30.200.20">
    <property type="entry name" value="Phosphorylase Kinase, domain 1"/>
    <property type="match status" value="1"/>
</dbReference>
<dbReference type="GO" id="GO:0005524">
    <property type="term" value="F:ATP binding"/>
    <property type="evidence" value="ECO:0007669"/>
    <property type="project" value="UniProtKB-UniRule"/>
</dbReference>
<dbReference type="PROSITE" id="PS00107">
    <property type="entry name" value="PROTEIN_KINASE_ATP"/>
    <property type="match status" value="1"/>
</dbReference>
<feature type="disulfide bond" evidence="3">
    <location>
        <begin position="33"/>
        <end position="45"/>
    </location>
</feature>
<gene>
    <name evidence="9" type="ORF">KI387_025282</name>
</gene>
<sequence>MMKICEGVSLNWVYASLVLLDLLEVVCGQNCGCSSEVCCSQYGYCGNGTDYCGAGCREGPCTAKNSNTSSGGFNALEETKTKDLFNSILSGAAEKCEGKGFYKYDSFITAANTFPAFGRTGSTEIARREVAAFLANVVFLIGEFCYINAIGSNDSSMIDCDETNTQYPCAKGRSYHGRGPIQLSWNYNYGPAGDYLKLDLLNQPDLVSTNSTISFETSLWYWMINSNCHTDIVSGQGFIEVVKDIDDTACDRPKDVALRVDSYKTYCQQLGVDPGTNLSCDTTATSTPAEGRRNSKKLVPILLGIIGGAALLCFLFLFFCRFYIRQRRHEAGTGLGAGHIEPASINFNYNYEVLQEATNGFSAANKIGEGGFGHVYKGTLADGKEIAVKKLFVTQSAQATEEFLTEIEIVTGFLHRNSCPFARMLQ</sequence>
<feature type="domain" description="Protein kinase" evidence="7">
    <location>
        <begin position="361"/>
        <end position="426"/>
    </location>
</feature>
<keyword evidence="1 3" id="KW-0147">Chitin-binding</keyword>
<dbReference type="GO" id="GO:0016998">
    <property type="term" value="P:cell wall macromolecule catabolic process"/>
    <property type="evidence" value="ECO:0007669"/>
    <property type="project" value="InterPro"/>
</dbReference>
<dbReference type="PANTHER" id="PTHR22595:SF193">
    <property type="entry name" value="ENDOCHITINASE EP3"/>
    <property type="match status" value="1"/>
</dbReference>
<feature type="domain" description="Chitin-binding type-1" evidence="8">
    <location>
        <begin position="28"/>
        <end position="63"/>
    </location>
</feature>
<feature type="signal peptide" evidence="6">
    <location>
        <begin position="1"/>
        <end position="28"/>
    </location>
</feature>
<dbReference type="Proteomes" id="UP000824469">
    <property type="component" value="Unassembled WGS sequence"/>
</dbReference>
<evidence type="ECO:0000256" key="4">
    <source>
        <dbReference type="PROSITE-ProRule" id="PRU10141"/>
    </source>
</evidence>
<dbReference type="CDD" id="cd00035">
    <property type="entry name" value="ChtBD1"/>
    <property type="match status" value="1"/>
</dbReference>
<dbReference type="GO" id="GO:0004672">
    <property type="term" value="F:protein kinase activity"/>
    <property type="evidence" value="ECO:0007669"/>
    <property type="project" value="InterPro"/>
</dbReference>
<dbReference type="GO" id="GO:0008061">
    <property type="term" value="F:chitin binding"/>
    <property type="evidence" value="ECO:0007669"/>
    <property type="project" value="UniProtKB-UniRule"/>
</dbReference>
<keyword evidence="4" id="KW-0547">Nucleotide-binding</keyword>
<evidence type="ECO:0000256" key="5">
    <source>
        <dbReference type="SAM" id="Phobius"/>
    </source>
</evidence>
<name>A0AA38LCH2_TAXCH</name>
<dbReference type="InterPro" id="IPR001002">
    <property type="entry name" value="Chitin-bd_1"/>
</dbReference>
<dbReference type="SMART" id="SM00270">
    <property type="entry name" value="ChtBD1"/>
    <property type="match status" value="1"/>
</dbReference>
<dbReference type="InterPro" id="IPR018371">
    <property type="entry name" value="Chitin-binding_1_CS"/>
</dbReference>
<dbReference type="InterPro" id="IPR023346">
    <property type="entry name" value="Lysozyme-like_dom_sf"/>
</dbReference>
<dbReference type="PROSITE" id="PS00774">
    <property type="entry name" value="CHITINASE_19_2"/>
    <property type="match status" value="1"/>
</dbReference>
<evidence type="ECO:0000259" key="8">
    <source>
        <dbReference type="PROSITE" id="PS50941"/>
    </source>
</evidence>
<dbReference type="SUPFAM" id="SSF53955">
    <property type="entry name" value="Lysozyme-like"/>
    <property type="match status" value="1"/>
</dbReference>
<dbReference type="SUPFAM" id="SSF56112">
    <property type="entry name" value="Protein kinase-like (PK-like)"/>
    <property type="match status" value="1"/>
</dbReference>
<evidence type="ECO:0000256" key="6">
    <source>
        <dbReference type="SAM" id="SignalP"/>
    </source>
</evidence>
<accession>A0AA38LCH2</accession>
<dbReference type="CDD" id="cd00325">
    <property type="entry name" value="chitinase_GH19"/>
    <property type="match status" value="1"/>
</dbReference>
<dbReference type="InterPro" id="IPR000726">
    <property type="entry name" value="Glyco_hydro_19_cat"/>
</dbReference>
<dbReference type="PROSITE" id="PS00026">
    <property type="entry name" value="CHIT_BIND_I_1"/>
    <property type="match status" value="1"/>
</dbReference>
<dbReference type="Gene3D" id="3.30.60.10">
    <property type="entry name" value="Endochitinase-like"/>
    <property type="match status" value="1"/>
</dbReference>
<dbReference type="InterPro" id="IPR017441">
    <property type="entry name" value="Protein_kinase_ATP_BS"/>
</dbReference>
<protein>
    <recommendedName>
        <fullName evidence="11">Chitin-binding type-1 domain-containing protein</fullName>
    </recommendedName>
</protein>
<evidence type="ECO:0000313" key="9">
    <source>
        <dbReference type="EMBL" id="KAH9316655.1"/>
    </source>
</evidence>
<organism evidence="9 10">
    <name type="scientific">Taxus chinensis</name>
    <name type="common">Chinese yew</name>
    <name type="synonym">Taxus wallichiana var. chinensis</name>
    <dbReference type="NCBI Taxonomy" id="29808"/>
    <lineage>
        <taxon>Eukaryota</taxon>
        <taxon>Viridiplantae</taxon>
        <taxon>Streptophyta</taxon>
        <taxon>Embryophyta</taxon>
        <taxon>Tracheophyta</taxon>
        <taxon>Spermatophyta</taxon>
        <taxon>Pinopsida</taxon>
        <taxon>Pinidae</taxon>
        <taxon>Conifers II</taxon>
        <taxon>Cupressales</taxon>
        <taxon>Taxaceae</taxon>
        <taxon>Taxus</taxon>
    </lineage>
</organism>
<keyword evidence="10" id="KW-1185">Reference proteome</keyword>
<dbReference type="InterPro" id="IPR001245">
    <property type="entry name" value="Ser-Thr/Tyr_kinase_cat_dom"/>
</dbReference>
<dbReference type="InterPro" id="IPR036861">
    <property type="entry name" value="Endochitinase-like_sf"/>
</dbReference>
<keyword evidence="4" id="KW-0067">ATP-binding</keyword>
<keyword evidence="5" id="KW-0812">Transmembrane</keyword>
<dbReference type="AlphaFoldDB" id="A0AA38LCH2"/>
<keyword evidence="5" id="KW-1133">Transmembrane helix</keyword>
<dbReference type="PROSITE" id="PS50941">
    <property type="entry name" value="CHIT_BIND_I_2"/>
    <property type="match status" value="1"/>
</dbReference>
<dbReference type="Pfam" id="PF00182">
    <property type="entry name" value="Glyco_hydro_19"/>
    <property type="match status" value="1"/>
</dbReference>
<dbReference type="GO" id="GO:0004568">
    <property type="term" value="F:chitinase activity"/>
    <property type="evidence" value="ECO:0007669"/>
    <property type="project" value="InterPro"/>
</dbReference>
<comment type="caution">
    <text evidence="9">The sequence shown here is derived from an EMBL/GenBank/DDBJ whole genome shotgun (WGS) entry which is preliminary data.</text>
</comment>
<dbReference type="Gene3D" id="1.10.530.10">
    <property type="match status" value="1"/>
</dbReference>
<dbReference type="InterPro" id="IPR000719">
    <property type="entry name" value="Prot_kinase_dom"/>
</dbReference>
<feature type="transmembrane region" description="Helical" evidence="5">
    <location>
        <begin position="298"/>
        <end position="319"/>
    </location>
</feature>
<feature type="chain" id="PRO_5041382891" description="Chitin-binding type-1 domain-containing protein" evidence="6">
    <location>
        <begin position="29"/>
        <end position="426"/>
    </location>
</feature>
<dbReference type="SUPFAM" id="SSF57016">
    <property type="entry name" value="Plant lectins/antimicrobial peptides"/>
    <property type="match status" value="1"/>
</dbReference>
<evidence type="ECO:0000256" key="1">
    <source>
        <dbReference type="ARBA" id="ARBA00022669"/>
    </source>
</evidence>
<dbReference type="Gene3D" id="3.30.20.10">
    <property type="entry name" value="Endochitinase, domain 2"/>
    <property type="match status" value="1"/>
</dbReference>
<dbReference type="GO" id="GO:0006032">
    <property type="term" value="P:chitin catabolic process"/>
    <property type="evidence" value="ECO:0007669"/>
    <property type="project" value="InterPro"/>
</dbReference>
<feature type="disulfide bond" evidence="3">
    <location>
        <begin position="38"/>
        <end position="52"/>
    </location>
</feature>
<evidence type="ECO:0008006" key="11">
    <source>
        <dbReference type="Google" id="ProtNLM"/>
    </source>
</evidence>
<evidence type="ECO:0000313" key="10">
    <source>
        <dbReference type="Proteomes" id="UP000824469"/>
    </source>
</evidence>
<evidence type="ECO:0000256" key="2">
    <source>
        <dbReference type="ARBA" id="ARBA00023157"/>
    </source>
</evidence>